<organism evidence="8 9">
    <name type="scientific">Aspergillus pseudoustus</name>
    <dbReference type="NCBI Taxonomy" id="1810923"/>
    <lineage>
        <taxon>Eukaryota</taxon>
        <taxon>Fungi</taxon>
        <taxon>Dikarya</taxon>
        <taxon>Ascomycota</taxon>
        <taxon>Pezizomycotina</taxon>
        <taxon>Eurotiomycetes</taxon>
        <taxon>Eurotiomycetidae</taxon>
        <taxon>Eurotiales</taxon>
        <taxon>Aspergillaceae</taxon>
        <taxon>Aspergillus</taxon>
        <taxon>Aspergillus subgen. Nidulantes</taxon>
    </lineage>
</organism>
<evidence type="ECO:0000259" key="7">
    <source>
        <dbReference type="Pfam" id="PF20684"/>
    </source>
</evidence>
<sequence>MAELAPVYSQEYLTESRQPLLLSVVILFIVVSTIAVLLRLASRKVGHIKWQLDDTLVILGWLTFNAFMGLTIADIRHGGVGLHQASVSTTALSNWAKFLLASSLVYIYAVGFPKLAIVVLYITSFSSHRASKIICYITGITLCVSIAANTAAGFAICRPLHALWDGGIAEHCFNINAWFRYGRVVNIVSDVVMLVLPVPHVVKLNLRPGVKLAVLATFLLGSVGLIASVIGFTRISTTNAVADNTWSAAQIFLWSTVEIGMYHVAACMIAYLPLARWIWDRIRPQPANADLNEASGVSEYMARRRVGVRTPMGDYEDYEMGFVVDPDAERGSGGSSEGSETYGSAEVIKVGRRVFVGHFERV</sequence>
<comment type="similarity">
    <text evidence="5">Belongs to the SAT4 family.</text>
</comment>
<feature type="domain" description="Rhodopsin" evidence="7">
    <location>
        <begin position="38"/>
        <end position="275"/>
    </location>
</feature>
<protein>
    <recommendedName>
        <fullName evidence="7">Rhodopsin domain-containing protein</fullName>
    </recommendedName>
</protein>
<keyword evidence="4 6" id="KW-0472">Membrane</keyword>
<dbReference type="Pfam" id="PF20684">
    <property type="entry name" value="Fung_rhodopsin"/>
    <property type="match status" value="1"/>
</dbReference>
<dbReference type="InterPro" id="IPR049326">
    <property type="entry name" value="Rhodopsin_dom_fungi"/>
</dbReference>
<dbReference type="PANTHER" id="PTHR33048:SF156">
    <property type="entry name" value="INTEGRAL MEMBRANE PROTEIN"/>
    <property type="match status" value="1"/>
</dbReference>
<feature type="transmembrane region" description="Helical" evidence="6">
    <location>
        <begin position="133"/>
        <end position="156"/>
    </location>
</feature>
<comment type="caution">
    <text evidence="8">The sequence shown here is derived from an EMBL/GenBank/DDBJ whole genome shotgun (WGS) entry which is preliminary data.</text>
</comment>
<dbReference type="Proteomes" id="UP001610446">
    <property type="component" value="Unassembled WGS sequence"/>
</dbReference>
<gene>
    <name evidence="8" type="ORF">BJY01DRAFT_255788</name>
</gene>
<feature type="transmembrane region" description="Helical" evidence="6">
    <location>
        <begin position="251"/>
        <end position="274"/>
    </location>
</feature>
<dbReference type="InterPro" id="IPR052337">
    <property type="entry name" value="SAT4-like"/>
</dbReference>
<evidence type="ECO:0000256" key="5">
    <source>
        <dbReference type="ARBA" id="ARBA00038359"/>
    </source>
</evidence>
<evidence type="ECO:0000313" key="8">
    <source>
        <dbReference type="EMBL" id="KAL2827120.1"/>
    </source>
</evidence>
<accession>A0ABR4IHB1</accession>
<feature type="transmembrane region" description="Helical" evidence="6">
    <location>
        <begin position="209"/>
        <end position="231"/>
    </location>
</feature>
<feature type="transmembrane region" description="Helical" evidence="6">
    <location>
        <begin position="95"/>
        <end position="121"/>
    </location>
</feature>
<comment type="subcellular location">
    <subcellularLocation>
        <location evidence="1">Membrane</location>
        <topology evidence="1">Multi-pass membrane protein</topology>
    </subcellularLocation>
</comment>
<keyword evidence="9" id="KW-1185">Reference proteome</keyword>
<dbReference type="PANTHER" id="PTHR33048">
    <property type="entry name" value="PTH11-LIKE INTEGRAL MEMBRANE PROTEIN (AFU_ORTHOLOGUE AFUA_5G11245)"/>
    <property type="match status" value="1"/>
</dbReference>
<keyword evidence="2 6" id="KW-0812">Transmembrane</keyword>
<evidence type="ECO:0000256" key="4">
    <source>
        <dbReference type="ARBA" id="ARBA00023136"/>
    </source>
</evidence>
<name>A0ABR4IHB1_9EURO</name>
<dbReference type="EMBL" id="JBFXLU010000409">
    <property type="protein sequence ID" value="KAL2827120.1"/>
    <property type="molecule type" value="Genomic_DNA"/>
</dbReference>
<keyword evidence="3 6" id="KW-1133">Transmembrane helix</keyword>
<feature type="transmembrane region" description="Helical" evidence="6">
    <location>
        <begin position="184"/>
        <end position="202"/>
    </location>
</feature>
<evidence type="ECO:0000256" key="2">
    <source>
        <dbReference type="ARBA" id="ARBA00022692"/>
    </source>
</evidence>
<feature type="transmembrane region" description="Helical" evidence="6">
    <location>
        <begin position="54"/>
        <end position="75"/>
    </location>
</feature>
<proteinExistence type="inferred from homology"/>
<evidence type="ECO:0000256" key="3">
    <source>
        <dbReference type="ARBA" id="ARBA00022989"/>
    </source>
</evidence>
<feature type="transmembrane region" description="Helical" evidence="6">
    <location>
        <begin position="20"/>
        <end position="42"/>
    </location>
</feature>
<reference evidence="8 9" key="1">
    <citation type="submission" date="2024-07" db="EMBL/GenBank/DDBJ databases">
        <title>Section-level genome sequencing and comparative genomics of Aspergillus sections Usti and Cavernicolus.</title>
        <authorList>
            <consortium name="Lawrence Berkeley National Laboratory"/>
            <person name="Nybo J.L."/>
            <person name="Vesth T.C."/>
            <person name="Theobald S."/>
            <person name="Frisvad J.C."/>
            <person name="Larsen T.O."/>
            <person name="Kjaerboelling I."/>
            <person name="Rothschild-Mancinelli K."/>
            <person name="Lyhne E.K."/>
            <person name="Kogle M.E."/>
            <person name="Barry K."/>
            <person name="Clum A."/>
            <person name="Na H."/>
            <person name="Ledsgaard L."/>
            <person name="Lin J."/>
            <person name="Lipzen A."/>
            <person name="Kuo A."/>
            <person name="Riley R."/>
            <person name="Mondo S."/>
            <person name="Labutti K."/>
            <person name="Haridas S."/>
            <person name="Pangalinan J."/>
            <person name="Salamov A.A."/>
            <person name="Simmons B.A."/>
            <person name="Magnuson J.K."/>
            <person name="Chen J."/>
            <person name="Drula E."/>
            <person name="Henrissat B."/>
            <person name="Wiebenga A."/>
            <person name="Lubbers R.J."/>
            <person name="Gomes A.C."/>
            <person name="Makela M.R."/>
            <person name="Stajich J."/>
            <person name="Grigoriev I.V."/>
            <person name="Mortensen U.H."/>
            <person name="De Vries R.P."/>
            <person name="Baker S.E."/>
            <person name="Andersen M.R."/>
        </authorList>
    </citation>
    <scope>NUCLEOTIDE SEQUENCE [LARGE SCALE GENOMIC DNA]</scope>
    <source>
        <strain evidence="8 9">CBS 123904</strain>
    </source>
</reference>
<evidence type="ECO:0000313" key="9">
    <source>
        <dbReference type="Proteomes" id="UP001610446"/>
    </source>
</evidence>
<evidence type="ECO:0000256" key="1">
    <source>
        <dbReference type="ARBA" id="ARBA00004141"/>
    </source>
</evidence>
<evidence type="ECO:0000256" key="6">
    <source>
        <dbReference type="SAM" id="Phobius"/>
    </source>
</evidence>